<name>A0A6F9DQR2_9ASCI</name>
<dbReference type="GO" id="GO:0006397">
    <property type="term" value="P:mRNA processing"/>
    <property type="evidence" value="ECO:0007669"/>
    <property type="project" value="UniProtKB-KW"/>
</dbReference>
<evidence type="ECO:0000259" key="21">
    <source>
        <dbReference type="Pfam" id="PF01416"/>
    </source>
</evidence>
<comment type="catalytic activity">
    <reaction evidence="8">
        <text>a uridine in tRNA = a pseudouridine in tRNA</text>
        <dbReference type="Rhea" id="RHEA:54572"/>
        <dbReference type="Rhea" id="RHEA-COMP:13339"/>
        <dbReference type="Rhea" id="RHEA-COMP:13934"/>
        <dbReference type="ChEBI" id="CHEBI:65314"/>
        <dbReference type="ChEBI" id="CHEBI:65315"/>
    </reaction>
</comment>
<comment type="subunit">
    <text evidence="11">Monomer. Forms a complex with RARG and the SRA1 RNA in the nucleus.</text>
</comment>
<dbReference type="GO" id="GO:0003723">
    <property type="term" value="F:RNA binding"/>
    <property type="evidence" value="ECO:0007669"/>
    <property type="project" value="InterPro"/>
</dbReference>
<evidence type="ECO:0000256" key="8">
    <source>
        <dbReference type="ARBA" id="ARBA00036943"/>
    </source>
</evidence>
<dbReference type="InterPro" id="IPR020095">
    <property type="entry name" value="PsdUridine_synth_TruA_C"/>
</dbReference>
<dbReference type="FunFam" id="3.30.70.660:FF:000002">
    <property type="entry name" value="tRNA pseudouridine synthase"/>
    <property type="match status" value="1"/>
</dbReference>
<evidence type="ECO:0000256" key="3">
    <source>
        <dbReference type="ARBA" id="ARBA00009375"/>
    </source>
</evidence>
<dbReference type="GO" id="GO:0031119">
    <property type="term" value="P:tRNA pseudouridine synthesis"/>
    <property type="evidence" value="ECO:0007669"/>
    <property type="project" value="InterPro"/>
</dbReference>
<evidence type="ECO:0000256" key="14">
    <source>
        <dbReference type="ARBA" id="ARBA00075153"/>
    </source>
</evidence>
<dbReference type="PANTHER" id="PTHR11142:SF4">
    <property type="entry name" value="PSEUDOURIDYLATE SYNTHASE 1 HOMOLOG"/>
    <property type="match status" value="1"/>
</dbReference>
<feature type="region of interest" description="Disordered" evidence="20">
    <location>
        <begin position="382"/>
        <end position="447"/>
    </location>
</feature>
<evidence type="ECO:0000256" key="20">
    <source>
        <dbReference type="SAM" id="MobiDB-lite"/>
    </source>
</evidence>
<evidence type="ECO:0000313" key="22">
    <source>
        <dbReference type="EMBL" id="CAB3265316.1"/>
    </source>
</evidence>
<evidence type="ECO:0000256" key="11">
    <source>
        <dbReference type="ARBA" id="ARBA00064589"/>
    </source>
</evidence>
<comment type="catalytic activity">
    <reaction evidence="1">
        <text>a uridine in mRNA = a pseudouridine in mRNA</text>
        <dbReference type="Rhea" id="RHEA:56644"/>
        <dbReference type="Rhea" id="RHEA-COMP:14658"/>
        <dbReference type="Rhea" id="RHEA-COMP:14659"/>
        <dbReference type="ChEBI" id="CHEBI:65314"/>
        <dbReference type="ChEBI" id="CHEBI:65315"/>
    </reaction>
</comment>
<dbReference type="InterPro" id="IPR020094">
    <property type="entry name" value="TruA/RsuA/RluB/E/F_N"/>
</dbReference>
<dbReference type="SUPFAM" id="SSF55120">
    <property type="entry name" value="Pseudouridine synthase"/>
    <property type="match status" value="1"/>
</dbReference>
<evidence type="ECO:0000256" key="7">
    <source>
        <dbReference type="ARBA" id="ARBA00023242"/>
    </source>
</evidence>
<feature type="binding site" evidence="19">
    <location>
        <position position="171"/>
    </location>
    <ligand>
        <name>substrate</name>
    </ligand>
</feature>
<evidence type="ECO:0000256" key="9">
    <source>
        <dbReference type="ARBA" id="ARBA00052184"/>
    </source>
</evidence>
<sequence>MWIQGRNLQICTHIRTTFNNITKIWTRIVLPTKVVEPKEVTDTKHADLVCGPKRKVALLFAYLGAGYHGLALNRGNRDIKTIEGALFEALIKAKVVPENCLEDPKKMCYKSASRTDKGVSTCGQVASLKLRIADNVVDLINSHLPANIVILGVKRTTQGFNAQKHAIGRTYSYTLPTYAFADGKNGAEDYHITPEKLKYISSIMYRFKGTHSYHNFTSGKKMGETSAKRYITDFYYEEPFLVEETQYMTCFIKGQSFMLHQIRKMMGLLIAMVSNHAGEDHYVRAFSEPLEDIPKAPGTGLVLQQIHYDAYNKKFGSLHGGIEFDAQQQQREFLKSKIMPSIYRENKENDSMRLWLETLENHDYTGEKARLQWQEINAAKSSSAISSEDVSKTETSNQNVETAIEAEKPVDTNVHSQEPPIPPEKNLLPIEDPLEPSAKKTKTEAVS</sequence>
<dbReference type="InterPro" id="IPR020103">
    <property type="entry name" value="PsdUridine_synth_cat_dom_sf"/>
</dbReference>
<dbReference type="EMBL" id="LR789454">
    <property type="protein sequence ID" value="CAB3265316.1"/>
    <property type="molecule type" value="mRNA"/>
</dbReference>
<dbReference type="AlphaFoldDB" id="A0A6F9DQR2"/>
<evidence type="ECO:0000256" key="10">
    <source>
        <dbReference type="ARBA" id="ARBA00053709"/>
    </source>
</evidence>
<dbReference type="GO" id="GO:1990481">
    <property type="term" value="P:mRNA pseudouridine synthesis"/>
    <property type="evidence" value="ECO:0007669"/>
    <property type="project" value="TreeGrafter"/>
</dbReference>
<evidence type="ECO:0000256" key="13">
    <source>
        <dbReference type="ARBA" id="ARBA00068582"/>
    </source>
</evidence>
<dbReference type="Pfam" id="PF01416">
    <property type="entry name" value="PseudoU_synth_1"/>
    <property type="match status" value="1"/>
</dbReference>
<keyword evidence="6" id="KW-0413">Isomerase</keyword>
<evidence type="ECO:0000256" key="16">
    <source>
        <dbReference type="ARBA" id="ARBA00080849"/>
    </source>
</evidence>
<evidence type="ECO:0000256" key="17">
    <source>
        <dbReference type="ARBA" id="ARBA00081344"/>
    </source>
</evidence>
<comment type="similarity">
    <text evidence="3">Belongs to the tRNA pseudouridine synthase TruA family.</text>
</comment>
<feature type="compositionally biased region" description="Basic and acidic residues" evidence="20">
    <location>
        <begin position="437"/>
        <end position="447"/>
    </location>
</feature>
<evidence type="ECO:0000256" key="19">
    <source>
        <dbReference type="PIRSR" id="PIRSR641708-2"/>
    </source>
</evidence>
<gene>
    <name evidence="22" type="primary">Pus1</name>
</gene>
<dbReference type="Gene3D" id="3.30.70.580">
    <property type="entry name" value="Pseudouridine synthase I, catalytic domain, N-terminal subdomain"/>
    <property type="match status" value="1"/>
</dbReference>
<dbReference type="GO" id="GO:0005634">
    <property type="term" value="C:nucleus"/>
    <property type="evidence" value="ECO:0007669"/>
    <property type="project" value="UniProtKB-SubCell"/>
</dbReference>
<dbReference type="Gene3D" id="3.30.70.660">
    <property type="entry name" value="Pseudouridine synthase I, catalytic domain, C-terminal subdomain"/>
    <property type="match status" value="1"/>
</dbReference>
<feature type="active site" description="Nucleophile" evidence="18">
    <location>
        <position position="116"/>
    </location>
</feature>
<evidence type="ECO:0000256" key="18">
    <source>
        <dbReference type="PIRSR" id="PIRSR641708-1"/>
    </source>
</evidence>
<keyword evidence="7" id="KW-0539">Nucleus</keyword>
<evidence type="ECO:0000256" key="12">
    <source>
        <dbReference type="ARBA" id="ARBA00066509"/>
    </source>
</evidence>
<evidence type="ECO:0000256" key="1">
    <source>
        <dbReference type="ARBA" id="ARBA00001166"/>
    </source>
</evidence>
<comment type="subcellular location">
    <subcellularLocation>
        <location evidence="2">Nucleus</location>
    </subcellularLocation>
</comment>
<evidence type="ECO:0000256" key="6">
    <source>
        <dbReference type="ARBA" id="ARBA00023235"/>
    </source>
</evidence>
<proteinExistence type="evidence at transcript level"/>
<dbReference type="GO" id="GO:0160147">
    <property type="term" value="F:tRNA pseudouridine(38-40) synthase activity"/>
    <property type="evidence" value="ECO:0007669"/>
    <property type="project" value="UniProtKB-EC"/>
</dbReference>
<dbReference type="EC" id="5.4.99.12" evidence="12"/>
<dbReference type="FunFam" id="3.30.70.580:FF:000002">
    <property type="entry name" value="tRNA pseudouridine synthase"/>
    <property type="match status" value="1"/>
</dbReference>
<comment type="catalytic activity">
    <reaction evidence="9">
        <text>uridine(38/39/40) in tRNA = pseudouridine(38/39/40) in tRNA</text>
        <dbReference type="Rhea" id="RHEA:22376"/>
        <dbReference type="Rhea" id="RHEA-COMP:10085"/>
        <dbReference type="Rhea" id="RHEA-COMP:10087"/>
        <dbReference type="ChEBI" id="CHEBI:65314"/>
        <dbReference type="ChEBI" id="CHEBI:65315"/>
        <dbReference type="EC" id="5.4.99.12"/>
    </reaction>
</comment>
<dbReference type="PANTHER" id="PTHR11142">
    <property type="entry name" value="PSEUDOURIDYLATE SYNTHASE"/>
    <property type="match status" value="1"/>
</dbReference>
<feature type="domain" description="Pseudouridine synthase I TruA alpha/beta" evidence="21">
    <location>
        <begin position="204"/>
        <end position="309"/>
    </location>
</feature>
<dbReference type="CDD" id="cd02568">
    <property type="entry name" value="PseudoU_synth_PUS1_PUS2"/>
    <property type="match status" value="1"/>
</dbReference>
<accession>A0A6F9DQR2</accession>
<evidence type="ECO:0000256" key="4">
    <source>
        <dbReference type="ARBA" id="ARBA00022664"/>
    </source>
</evidence>
<evidence type="ECO:0000256" key="15">
    <source>
        <dbReference type="ARBA" id="ARBA00079087"/>
    </source>
</evidence>
<comment type="function">
    <text evidence="10">Pseudouridylate synthase that catalyzes pseudouridylation of tRNAs and mRNAs. Acts on positions 27/28 in the anticodon stem and also positions 34 and 36 in the anticodon of an intron containing tRNA. Also catalyzes pseudouridylation of mRNAs: mediates pseudouridylation of mRNAs with the consensus sequence 5'-UGUAG-3'. Acts as a regulator of pre-mRNA splicing by mediating pseudouridylation of pre-mRNAs at locations associated with alternatively spliced regions. Pseudouridylation of pre-mRNAs near splice sites directly regulates mRNA splicing and mRNA 3'-end processing. Involved in regulation of nuclear receptor activity through pseudouridylation of SRA1 mRNA.</text>
</comment>
<dbReference type="InterPro" id="IPR020097">
    <property type="entry name" value="PsdUridine_synth_TruA_a/b_dom"/>
</dbReference>
<keyword evidence="5" id="KW-0819">tRNA processing</keyword>
<protein>
    <recommendedName>
        <fullName evidence="13">Pseudouridylate synthase 1 homolog</fullName>
        <ecNumber evidence="12">5.4.99.12</ecNumber>
    </recommendedName>
    <alternativeName>
        <fullName evidence="14">tRNA pseudouridine synthase 1</fullName>
    </alternativeName>
    <alternativeName>
        <fullName evidence="17">tRNA pseudouridine(38-40) synthase</fullName>
    </alternativeName>
    <alternativeName>
        <fullName evidence="15">tRNA pseudouridylate synthase I</fullName>
    </alternativeName>
    <alternativeName>
        <fullName evidence="16">tRNA-uridine isomerase I</fullName>
    </alternativeName>
</protein>
<dbReference type="InterPro" id="IPR041708">
    <property type="entry name" value="PUS1/PUS2-like"/>
</dbReference>
<evidence type="ECO:0000256" key="2">
    <source>
        <dbReference type="ARBA" id="ARBA00004123"/>
    </source>
</evidence>
<evidence type="ECO:0000256" key="5">
    <source>
        <dbReference type="ARBA" id="ARBA00022694"/>
    </source>
</evidence>
<organism evidence="22">
    <name type="scientific">Phallusia mammillata</name>
    <dbReference type="NCBI Taxonomy" id="59560"/>
    <lineage>
        <taxon>Eukaryota</taxon>
        <taxon>Metazoa</taxon>
        <taxon>Chordata</taxon>
        <taxon>Tunicata</taxon>
        <taxon>Ascidiacea</taxon>
        <taxon>Phlebobranchia</taxon>
        <taxon>Ascidiidae</taxon>
        <taxon>Phallusia</taxon>
    </lineage>
</organism>
<reference evidence="22" key="1">
    <citation type="submission" date="2020-04" db="EMBL/GenBank/DDBJ databases">
        <authorList>
            <person name="Neveu A P."/>
        </authorList>
    </citation>
    <scope>NUCLEOTIDE SEQUENCE</scope>
    <source>
        <tissue evidence="22">Whole embryo</tissue>
    </source>
</reference>
<keyword evidence="4" id="KW-0507">mRNA processing</keyword>
<dbReference type="InterPro" id="IPR001406">
    <property type="entry name" value="PsdUridine_synth_TruA"/>
</dbReference>